<accession>A0A9P5Q0W8</accession>
<gene>
    <name evidence="1" type="ORF">BDP27DRAFT_1210936</name>
</gene>
<dbReference type="Proteomes" id="UP000772434">
    <property type="component" value="Unassembled WGS sequence"/>
</dbReference>
<evidence type="ECO:0000313" key="2">
    <source>
        <dbReference type="Proteomes" id="UP000772434"/>
    </source>
</evidence>
<dbReference type="AlphaFoldDB" id="A0A9P5Q0W8"/>
<dbReference type="InterPro" id="IPR032675">
    <property type="entry name" value="LRR_dom_sf"/>
</dbReference>
<dbReference type="OrthoDB" id="268763at2759"/>
<evidence type="ECO:0000313" key="1">
    <source>
        <dbReference type="EMBL" id="KAF9076086.1"/>
    </source>
</evidence>
<keyword evidence="2" id="KW-1185">Reference proteome</keyword>
<protein>
    <recommendedName>
        <fullName evidence="3">F-box domain-containing protein</fullName>
    </recommendedName>
</protein>
<name>A0A9P5Q0W8_9AGAR</name>
<dbReference type="SUPFAM" id="SSF52047">
    <property type="entry name" value="RNI-like"/>
    <property type="match status" value="1"/>
</dbReference>
<sequence>MAPLILRDPNVTQKILEAIVDTPGGKRTLSRLARTCRAILEPALNVLWRDLDSFVPVIGLFPPTLLKKARKPGLGLSRAPAKEDWEKIMSYGMRVRSVTFNETANSVSPAIFPMLQNLPREYILPNLQQLTWKVETAGALDHCSMFLSPMVESLQFELGPTRFPTLNRILSDACNRLKLVNFSLVSPVSLPDTFTVMLSSQKTLQKVTLVAPGALSSGVGRWVAFLPELKSLQLDLSARTLTAIEGFFDELPSHTGDSTPSSVATTDSGVFSGEEVDFSSIRGKPTIRTKDRDSKAGFSTLHHVHLTGDVANIAVFLRHFSIPLTQLDLVIEDPPDNAEWLELSYIISERFGSSLQSWRISATATSKFTELIRSTSRAEPTISRLALEHLQPLPALRRLEIDLPESIHFISDDIETLAHACPNLEELKLCPLARFPVQSGPPKLLLEELSPLTEHCRNLNTISVPVNARRASPSVLDSAAVSSKSLRRLHVGHSWINDSLHVTILLSHLAPHLDSLKWFHDKNRPGFVETHARGWEKASETLPHIQNIRISERRTALAAVPIPVVELTPPPQKVDTTDKGIMAVASFVHQAVMAKPHTTDSGIQIRGPKMVHESVQVHPRLVSVSIDSVPRITEVGVSAIVSASDKSVGAVPETVTTFVDATPPNVSKSVQAMSSGRSGSISYYMLHPIFNLVSLTWRFFFAYPMSIPIRMLHVIFGHMPTIRRPSGFGPSSVNSISMNDIQVRG</sequence>
<organism evidence="1 2">
    <name type="scientific">Rhodocollybia butyracea</name>
    <dbReference type="NCBI Taxonomy" id="206335"/>
    <lineage>
        <taxon>Eukaryota</taxon>
        <taxon>Fungi</taxon>
        <taxon>Dikarya</taxon>
        <taxon>Basidiomycota</taxon>
        <taxon>Agaricomycotina</taxon>
        <taxon>Agaricomycetes</taxon>
        <taxon>Agaricomycetidae</taxon>
        <taxon>Agaricales</taxon>
        <taxon>Marasmiineae</taxon>
        <taxon>Omphalotaceae</taxon>
        <taxon>Rhodocollybia</taxon>
    </lineage>
</organism>
<proteinExistence type="predicted"/>
<comment type="caution">
    <text evidence="1">The sequence shown here is derived from an EMBL/GenBank/DDBJ whole genome shotgun (WGS) entry which is preliminary data.</text>
</comment>
<evidence type="ECO:0008006" key="3">
    <source>
        <dbReference type="Google" id="ProtNLM"/>
    </source>
</evidence>
<dbReference type="EMBL" id="JADNRY010000007">
    <property type="protein sequence ID" value="KAF9076086.1"/>
    <property type="molecule type" value="Genomic_DNA"/>
</dbReference>
<reference evidence="1" key="1">
    <citation type="submission" date="2020-11" db="EMBL/GenBank/DDBJ databases">
        <authorList>
            <consortium name="DOE Joint Genome Institute"/>
            <person name="Ahrendt S."/>
            <person name="Riley R."/>
            <person name="Andreopoulos W."/>
            <person name="Labutti K."/>
            <person name="Pangilinan J."/>
            <person name="Ruiz-Duenas F.J."/>
            <person name="Barrasa J.M."/>
            <person name="Sanchez-Garcia M."/>
            <person name="Camarero S."/>
            <person name="Miyauchi S."/>
            <person name="Serrano A."/>
            <person name="Linde D."/>
            <person name="Babiker R."/>
            <person name="Drula E."/>
            <person name="Ayuso-Fernandez I."/>
            <person name="Pacheco R."/>
            <person name="Padilla G."/>
            <person name="Ferreira P."/>
            <person name="Barriuso J."/>
            <person name="Kellner H."/>
            <person name="Castanera R."/>
            <person name="Alfaro M."/>
            <person name="Ramirez L."/>
            <person name="Pisabarro A.G."/>
            <person name="Kuo A."/>
            <person name="Tritt A."/>
            <person name="Lipzen A."/>
            <person name="He G."/>
            <person name="Yan M."/>
            <person name="Ng V."/>
            <person name="Cullen D."/>
            <person name="Martin F."/>
            <person name="Rosso M.-N."/>
            <person name="Henrissat B."/>
            <person name="Hibbett D."/>
            <person name="Martinez A.T."/>
            <person name="Grigoriev I.V."/>
        </authorList>
    </citation>
    <scope>NUCLEOTIDE SEQUENCE</scope>
    <source>
        <strain evidence="1">AH 40177</strain>
    </source>
</reference>
<dbReference type="Gene3D" id="3.80.10.10">
    <property type="entry name" value="Ribonuclease Inhibitor"/>
    <property type="match status" value="1"/>
</dbReference>